<dbReference type="RefSeq" id="WP_119534486.1">
    <property type="nucleotide sequence ID" value="NZ_NRJF01000070.1"/>
</dbReference>
<keyword evidence="1" id="KW-0472">Membrane</keyword>
<dbReference type="AlphaFoldDB" id="A0A3A1YIW5"/>
<proteinExistence type="predicted"/>
<comment type="caution">
    <text evidence="2">The sequence shown here is derived from an EMBL/GenBank/DDBJ whole genome shotgun (WGS) entry which is preliminary data.</text>
</comment>
<keyword evidence="3" id="KW-1185">Reference proteome</keyword>
<keyword evidence="1" id="KW-1133">Transmembrane helix</keyword>
<accession>A0A3A1YIW5</accession>
<evidence type="ECO:0000256" key="1">
    <source>
        <dbReference type="SAM" id="Phobius"/>
    </source>
</evidence>
<feature type="transmembrane region" description="Helical" evidence="1">
    <location>
        <begin position="25"/>
        <end position="46"/>
    </location>
</feature>
<sequence>MTSQHPSQENQDGEISRTTKRKRNFFLHFLVFCLGGVLGFAGYYFVTSSNLFKKEPPVTVVNKVTFTSGLEVLNQTLNTTDPQQLEDLQRLQKYVSLLQELRTFYELCLSYEHLSVDQQLHPTFSNFQSKFTTASQKLLNNFDFPLAFIIENLQPTYNSETRTYQTNLFITSSLQMSKAIERILPRLIVLNTQLKTLQEQLKNTSENNLTYRYQYIFQDLENIEHNLQTWKKSYPQVFDSKVIAQQKYQSSKFFTKVQGPLEVFFLPLNQAIVMITTPELDRLERMLLQIDRIKQFASLEAYIENYPFTPDNSTSLSELKNQYRMALNTLTYLNFKPVRVKSESKIEENATTKEITNYLLITVHPLRLPYEPINKFSYLECDLMKERDFVQYEPKSKPLITKSLARCYEPFIKELKYFNRFHQPSLNNVIVNDGIQLDSSIKRQLDKK</sequence>
<protein>
    <submittedName>
        <fullName evidence="2">Uncharacterized protein</fullName>
    </submittedName>
</protein>
<dbReference type="Proteomes" id="UP000265964">
    <property type="component" value="Unassembled WGS sequence"/>
</dbReference>
<name>A0A3A1YIW5_9GAMM</name>
<gene>
    <name evidence="2" type="ORF">CKF59_02900</name>
</gene>
<evidence type="ECO:0000313" key="2">
    <source>
        <dbReference type="EMBL" id="RIY36184.1"/>
    </source>
</evidence>
<organism evidence="2 3">
    <name type="scientific">Psittacicella gerlachiana</name>
    <dbReference type="NCBI Taxonomy" id="2028574"/>
    <lineage>
        <taxon>Bacteria</taxon>
        <taxon>Pseudomonadati</taxon>
        <taxon>Pseudomonadota</taxon>
        <taxon>Gammaproteobacteria</taxon>
        <taxon>Pasteurellales</taxon>
        <taxon>Psittacicellaceae</taxon>
        <taxon>Psittacicella</taxon>
    </lineage>
</organism>
<evidence type="ECO:0000313" key="3">
    <source>
        <dbReference type="Proteomes" id="UP000265964"/>
    </source>
</evidence>
<reference evidence="2 3" key="1">
    <citation type="submission" date="2017-08" db="EMBL/GenBank/DDBJ databases">
        <title>Reclassification of Bisgaard taxon 37 and 44.</title>
        <authorList>
            <person name="Christensen H."/>
        </authorList>
    </citation>
    <scope>NUCLEOTIDE SEQUENCE [LARGE SCALE GENOMIC DNA]</scope>
    <source>
        <strain evidence="2 3">EEAB3T1</strain>
    </source>
</reference>
<dbReference type="OrthoDB" id="5675772at2"/>
<dbReference type="EMBL" id="NRJF01000070">
    <property type="protein sequence ID" value="RIY36184.1"/>
    <property type="molecule type" value="Genomic_DNA"/>
</dbReference>
<keyword evidence="1" id="KW-0812">Transmembrane</keyword>